<protein>
    <recommendedName>
        <fullName evidence="1">t-SNARE coiled-coil homology domain-containing protein</fullName>
    </recommendedName>
</protein>
<organism evidence="2 3">
    <name type="scientific">Theileria equi strain WA</name>
    <dbReference type="NCBI Taxonomy" id="1537102"/>
    <lineage>
        <taxon>Eukaryota</taxon>
        <taxon>Sar</taxon>
        <taxon>Alveolata</taxon>
        <taxon>Apicomplexa</taxon>
        <taxon>Aconoidasida</taxon>
        <taxon>Piroplasmida</taxon>
        <taxon>Theileriidae</taxon>
        <taxon>Theileria</taxon>
    </lineage>
</organism>
<evidence type="ECO:0000259" key="1">
    <source>
        <dbReference type="PROSITE" id="PS50192"/>
    </source>
</evidence>
<dbReference type="EMBL" id="CP001669">
    <property type="protein sequence ID" value="AFZ79601.1"/>
    <property type="molecule type" value="Genomic_DNA"/>
</dbReference>
<proteinExistence type="predicted"/>
<dbReference type="Proteomes" id="UP000031512">
    <property type="component" value="Chromosome 1"/>
</dbReference>
<dbReference type="OrthoDB" id="75754at2759"/>
<dbReference type="GO" id="GO:0016020">
    <property type="term" value="C:membrane"/>
    <property type="evidence" value="ECO:0007669"/>
    <property type="project" value="InterPro"/>
</dbReference>
<dbReference type="RefSeq" id="XP_004829267.1">
    <property type="nucleotide sequence ID" value="XM_004829210.1"/>
</dbReference>
<name>L0AX51_THEEQ</name>
<dbReference type="GeneID" id="15807238"/>
<feature type="domain" description="T-SNARE coiled-coil homology" evidence="1">
    <location>
        <begin position="156"/>
        <end position="196"/>
    </location>
</feature>
<dbReference type="KEGG" id="beq:BEWA_024500"/>
<accession>L0AX51</accession>
<dbReference type="SUPFAM" id="SSF47661">
    <property type="entry name" value="t-snare proteins"/>
    <property type="match status" value="1"/>
</dbReference>
<reference evidence="2 3" key="1">
    <citation type="journal article" date="2012" name="BMC Genomics">
        <title>Comparative genomic analysis and phylogenetic position of Theileria equi.</title>
        <authorList>
            <person name="Kappmeyer L.S."/>
            <person name="Thiagarajan M."/>
            <person name="Herndon D.R."/>
            <person name="Ramsay J.D."/>
            <person name="Caler E."/>
            <person name="Djikeng A."/>
            <person name="Gillespie J.J."/>
            <person name="Lau A.O."/>
            <person name="Roalson E.H."/>
            <person name="Silva J.C."/>
            <person name="Silva M.G."/>
            <person name="Suarez C.E."/>
            <person name="Ueti M.W."/>
            <person name="Nene V.M."/>
            <person name="Mealey R.H."/>
            <person name="Knowles D.P."/>
            <person name="Brayton K.A."/>
        </authorList>
    </citation>
    <scope>NUCLEOTIDE SEQUENCE [LARGE SCALE GENOMIC DNA]</scope>
    <source>
        <strain evidence="2 3">WA</strain>
    </source>
</reference>
<keyword evidence="3" id="KW-1185">Reference proteome</keyword>
<evidence type="ECO:0000313" key="3">
    <source>
        <dbReference type="Proteomes" id="UP000031512"/>
    </source>
</evidence>
<dbReference type="InterPro" id="IPR000727">
    <property type="entry name" value="T_SNARE_dom"/>
</dbReference>
<dbReference type="AlphaFoldDB" id="L0AX51"/>
<dbReference type="VEuPathDB" id="PiroplasmaDB:BEWA_024500"/>
<dbReference type="eggNOG" id="ENOG502QX9Q">
    <property type="taxonomic scope" value="Eukaryota"/>
</dbReference>
<gene>
    <name evidence="2" type="ORF">BEWA_024500</name>
</gene>
<dbReference type="InterPro" id="IPR010989">
    <property type="entry name" value="SNARE"/>
</dbReference>
<evidence type="ECO:0000313" key="2">
    <source>
        <dbReference type="EMBL" id="AFZ79601.1"/>
    </source>
</evidence>
<dbReference type="GO" id="GO:0016192">
    <property type="term" value="P:vesicle-mediated transport"/>
    <property type="evidence" value="ECO:0007669"/>
    <property type="project" value="InterPro"/>
</dbReference>
<sequence>MEKRYGRSTLGAMAARNTKTANIAKRAIANFKTGVINLTKQIPEEGKISNIQHQKQLKEVEKLQNEASNILGSLYDYSEEIKEKNESFILYDNLLDEFKEYMGKLDDLHNKLVNGQKSPVHTVSEVKHDIHVIEADGFQLLEEEIVQNTVEYPLESSILDERSEQIQALRSSVYEIQDLYIEIGDMVEYQGDQIGE</sequence>
<dbReference type="PROSITE" id="PS50192">
    <property type="entry name" value="T_SNARE"/>
    <property type="match status" value="1"/>
</dbReference>